<gene>
    <name evidence="2" type="ORF">Amac_023520</name>
</gene>
<evidence type="ECO:0000313" key="2">
    <source>
        <dbReference type="EMBL" id="GES08756.1"/>
    </source>
</evidence>
<accession>A0A5M3WJF0</accession>
<dbReference type="AlphaFoldDB" id="A0A5M3WJF0"/>
<dbReference type="RefSeq" id="WP_155354332.1">
    <property type="nucleotide sequence ID" value="NZ_BAAAHL010000046.1"/>
</dbReference>
<evidence type="ECO:0000313" key="3">
    <source>
        <dbReference type="Proteomes" id="UP000331127"/>
    </source>
</evidence>
<evidence type="ECO:0000256" key="1">
    <source>
        <dbReference type="SAM" id="MobiDB-lite"/>
    </source>
</evidence>
<keyword evidence="3" id="KW-1185">Reference proteome</keyword>
<comment type="caution">
    <text evidence="2">The sequence shown here is derived from an EMBL/GenBank/DDBJ whole genome shotgun (WGS) entry which is preliminary data.</text>
</comment>
<feature type="region of interest" description="Disordered" evidence="1">
    <location>
        <begin position="23"/>
        <end position="53"/>
    </location>
</feature>
<dbReference type="Proteomes" id="UP000331127">
    <property type="component" value="Unassembled WGS sequence"/>
</dbReference>
<sequence length="53" mass="5695">MLEGTLISNDRCPPVAVRVKVKNEQHDVSRKATRAARAANDGTESKGGPARVH</sequence>
<name>A0A5M3WJF0_9ACTN</name>
<reference evidence="2 3" key="1">
    <citation type="submission" date="2019-10" db="EMBL/GenBank/DDBJ databases">
        <title>Whole genome shotgun sequence of Acrocarpospora macrocephala NBRC 16266.</title>
        <authorList>
            <person name="Ichikawa N."/>
            <person name="Kimura A."/>
            <person name="Kitahashi Y."/>
            <person name="Komaki H."/>
            <person name="Oguchi A."/>
        </authorList>
    </citation>
    <scope>NUCLEOTIDE SEQUENCE [LARGE SCALE GENOMIC DNA]</scope>
    <source>
        <strain evidence="2 3">NBRC 16266</strain>
    </source>
</reference>
<protein>
    <submittedName>
        <fullName evidence="2">Uncharacterized protein</fullName>
    </submittedName>
</protein>
<dbReference type="EMBL" id="BLAE01000011">
    <property type="protein sequence ID" value="GES08756.1"/>
    <property type="molecule type" value="Genomic_DNA"/>
</dbReference>
<proteinExistence type="predicted"/>
<organism evidence="2 3">
    <name type="scientific">Acrocarpospora macrocephala</name>
    <dbReference type="NCBI Taxonomy" id="150177"/>
    <lineage>
        <taxon>Bacteria</taxon>
        <taxon>Bacillati</taxon>
        <taxon>Actinomycetota</taxon>
        <taxon>Actinomycetes</taxon>
        <taxon>Streptosporangiales</taxon>
        <taxon>Streptosporangiaceae</taxon>
        <taxon>Acrocarpospora</taxon>
    </lineage>
</organism>